<comment type="caution">
    <text evidence="2">The sequence shown here is derived from an EMBL/GenBank/DDBJ whole genome shotgun (WGS) entry which is preliminary data.</text>
</comment>
<evidence type="ECO:0000313" key="3">
    <source>
        <dbReference type="Proteomes" id="UP000325273"/>
    </source>
</evidence>
<dbReference type="InterPro" id="IPR025421">
    <property type="entry name" value="DUF4148"/>
</dbReference>
<name>A0A5B0G4C3_9BURK</name>
<sequence>MNTRHLALAIAAAIAFPAAGYAQESSSAVTRAQLRAELVQLESVGYRPGRANDPYYPADIQAAEAAVASQKDAGSNVDSGVGGTRIGSSASGIRVTAGAAPANAPFGSFYAHH</sequence>
<dbReference type="Pfam" id="PF13663">
    <property type="entry name" value="DUF4148"/>
    <property type="match status" value="1"/>
</dbReference>
<dbReference type="Proteomes" id="UP000325273">
    <property type="component" value="Unassembled WGS sequence"/>
</dbReference>
<keyword evidence="3" id="KW-1185">Reference proteome</keyword>
<organism evidence="2 3">
    <name type="scientific">Paraburkholderia panacisoli</name>
    <dbReference type="NCBI Taxonomy" id="2603818"/>
    <lineage>
        <taxon>Bacteria</taxon>
        <taxon>Pseudomonadati</taxon>
        <taxon>Pseudomonadota</taxon>
        <taxon>Betaproteobacteria</taxon>
        <taxon>Burkholderiales</taxon>
        <taxon>Burkholderiaceae</taxon>
        <taxon>Paraburkholderia</taxon>
    </lineage>
</organism>
<keyword evidence="1" id="KW-0732">Signal</keyword>
<dbReference type="RefSeq" id="WP_149676226.1">
    <property type="nucleotide sequence ID" value="NZ_VTUZ01000065.1"/>
</dbReference>
<accession>A0A5B0G4C3</accession>
<proteinExistence type="predicted"/>
<evidence type="ECO:0000256" key="1">
    <source>
        <dbReference type="SAM" id="SignalP"/>
    </source>
</evidence>
<feature type="chain" id="PRO_5022956031" evidence="1">
    <location>
        <begin position="23"/>
        <end position="113"/>
    </location>
</feature>
<reference evidence="2 3" key="1">
    <citation type="submission" date="2019-08" db="EMBL/GenBank/DDBJ databases">
        <title>Paraburkholderia sp. DCY113.</title>
        <authorList>
            <person name="Kang J."/>
        </authorList>
    </citation>
    <scope>NUCLEOTIDE SEQUENCE [LARGE SCALE GENOMIC DNA]</scope>
    <source>
        <strain evidence="2 3">DCY113</strain>
    </source>
</reference>
<dbReference type="AlphaFoldDB" id="A0A5B0G4C3"/>
<feature type="signal peptide" evidence="1">
    <location>
        <begin position="1"/>
        <end position="22"/>
    </location>
</feature>
<gene>
    <name evidence="2" type="ORF">FVF58_46135</name>
</gene>
<evidence type="ECO:0000313" key="2">
    <source>
        <dbReference type="EMBL" id="KAA0998082.1"/>
    </source>
</evidence>
<protein>
    <submittedName>
        <fullName evidence="2">DUF4148 domain-containing protein</fullName>
    </submittedName>
</protein>
<dbReference type="EMBL" id="VTUZ01000065">
    <property type="protein sequence ID" value="KAA0998082.1"/>
    <property type="molecule type" value="Genomic_DNA"/>
</dbReference>